<protein>
    <submittedName>
        <fullName evidence="3">Kelch repeat type 1</fullName>
    </submittedName>
</protein>
<dbReference type="PROSITE" id="PS50181">
    <property type="entry name" value="FBOX"/>
    <property type="match status" value="1"/>
</dbReference>
<accession>A0A8T2BNJ3</accession>
<evidence type="ECO:0000313" key="3">
    <source>
        <dbReference type="EMBL" id="KAG7585281.1"/>
    </source>
</evidence>
<dbReference type="InterPro" id="IPR057499">
    <property type="entry name" value="Kelch_FKB95"/>
</dbReference>
<dbReference type="PANTHER" id="PTHR24414:SF23">
    <property type="entry name" value="F-BOX_KELCH-REPEAT PROTEIN SKIP6"/>
    <property type="match status" value="1"/>
</dbReference>
<feature type="compositionally biased region" description="Acidic residues" evidence="1">
    <location>
        <begin position="1"/>
        <end position="10"/>
    </location>
</feature>
<dbReference type="CDD" id="cd22152">
    <property type="entry name" value="F-box_AtAFR-like"/>
    <property type="match status" value="1"/>
</dbReference>
<evidence type="ECO:0000259" key="2">
    <source>
        <dbReference type="PROSITE" id="PS50181"/>
    </source>
</evidence>
<comment type="caution">
    <text evidence="3">The sequence shown here is derived from an EMBL/GenBank/DDBJ whole genome shotgun (WGS) entry which is preliminary data.</text>
</comment>
<reference evidence="3 4" key="1">
    <citation type="submission" date="2020-12" db="EMBL/GenBank/DDBJ databases">
        <title>Concerted genomic and epigenomic changes stabilize Arabidopsis allopolyploids.</title>
        <authorList>
            <person name="Chen Z."/>
        </authorList>
    </citation>
    <scope>NUCLEOTIDE SEQUENCE [LARGE SCALE GENOMIC DNA]</scope>
    <source>
        <strain evidence="3">Allo738</strain>
        <tissue evidence="3">Leaf</tissue>
    </source>
</reference>
<dbReference type="AlphaFoldDB" id="A0A8T2BNJ3"/>
<dbReference type="EMBL" id="JAEFBK010000007">
    <property type="protein sequence ID" value="KAG7585281.1"/>
    <property type="molecule type" value="Genomic_DNA"/>
</dbReference>
<organism evidence="3 4">
    <name type="scientific">Arabidopsis thaliana x Arabidopsis arenosa</name>
    <dbReference type="NCBI Taxonomy" id="1240361"/>
    <lineage>
        <taxon>Eukaryota</taxon>
        <taxon>Viridiplantae</taxon>
        <taxon>Streptophyta</taxon>
        <taxon>Embryophyta</taxon>
        <taxon>Tracheophyta</taxon>
        <taxon>Spermatophyta</taxon>
        <taxon>Magnoliopsida</taxon>
        <taxon>eudicotyledons</taxon>
        <taxon>Gunneridae</taxon>
        <taxon>Pentapetalae</taxon>
        <taxon>rosids</taxon>
        <taxon>malvids</taxon>
        <taxon>Brassicales</taxon>
        <taxon>Brassicaceae</taxon>
        <taxon>Camelineae</taxon>
        <taxon>Arabidopsis</taxon>
    </lineage>
</organism>
<dbReference type="SMART" id="SM00256">
    <property type="entry name" value="FBOX"/>
    <property type="match status" value="1"/>
</dbReference>
<dbReference type="PANTHER" id="PTHR24414">
    <property type="entry name" value="F-BOX/KELCH-REPEAT PROTEIN SKIP4"/>
    <property type="match status" value="1"/>
</dbReference>
<evidence type="ECO:0000256" key="1">
    <source>
        <dbReference type="SAM" id="MobiDB-lite"/>
    </source>
</evidence>
<dbReference type="Pfam" id="PF25210">
    <property type="entry name" value="Kelch_FKB95"/>
    <property type="match status" value="1"/>
</dbReference>
<dbReference type="InterPro" id="IPR050354">
    <property type="entry name" value="F-box/kelch-repeat_ARATH"/>
</dbReference>
<feature type="region of interest" description="Disordered" evidence="1">
    <location>
        <begin position="1"/>
        <end position="21"/>
    </location>
</feature>
<proteinExistence type="predicted"/>
<keyword evidence="4" id="KW-1185">Reference proteome</keyword>
<dbReference type="InterPro" id="IPR001810">
    <property type="entry name" value="F-box_dom"/>
</dbReference>
<dbReference type="Pfam" id="PF00646">
    <property type="entry name" value="F-box"/>
    <property type="match status" value="1"/>
</dbReference>
<dbReference type="Proteomes" id="UP000694240">
    <property type="component" value="Chromosome 7"/>
</dbReference>
<name>A0A8T2BNJ3_9BRAS</name>
<feature type="domain" description="F-box" evidence="2">
    <location>
        <begin position="20"/>
        <end position="67"/>
    </location>
</feature>
<sequence>MIMEPDENYEEPSQKKKQNNPSFVSLPDEIIVNCLARISRSYYPKLSLVCKTFRSLIVSQDLNATRFHLKTQETLVHVFLQFYDNDHPSLFTLWIKPSQILTNQLEKKRRSTRDTRLVQIPSSCVSYIPMNYVAVGSEWYGLSQCDTPSSIIWVLNKDSYVWREVSNMTIAREKALACGLNGKLYVMGGCTADETTNWGEVFDPKTQTWESLPDPGPKRRLLPIRKIEANQGKIYVTTKMKDFVYDPKKGTWKGSRKPLFAKCVIDNVWYRCDKHTSCSWYDTNRQEWRVVRGLAVMNTYGVAAGMTEIANYGGKLLLLWDTYVHQNNYRYKHIWCALIELKRPGGIQKDEVWGNIEWANKVYTVPSYVLMRSVVNVV</sequence>
<evidence type="ECO:0000313" key="4">
    <source>
        <dbReference type="Proteomes" id="UP000694240"/>
    </source>
</evidence>
<gene>
    <name evidence="3" type="ORF">ISN45_Aa02g006470</name>
</gene>